<comment type="caution">
    <text evidence="1">The sequence shown here is derived from an EMBL/GenBank/DDBJ whole genome shotgun (WGS) entry which is preliminary data.</text>
</comment>
<protein>
    <submittedName>
        <fullName evidence="1">Uncharacterized protein</fullName>
    </submittedName>
</protein>
<sequence length="279" mass="31317">MKPFGCPVTILNTRDHLGKFNGKADEEFFDGYSMVRNQTNGIVGTKDNIVVGQAENKKEPAPEYILIPFCTTEKSVHLRLVNLRCMYLYFTLCTKGTMRINERGFETIGVAGIGNESLYRAVSRGLMGDEDAYGMWAVDPSSTPIVNAYGMWAVDPSRVLKALAESLSIRIMVFNAKDEILTELLPTPDAEIEFTAYVLCVPTISNVTKAYALEAALPILTNNNAPEEVLRQNRIFSVNFNLTLSKFEIVQAEVIVKKMIKQKDNKFEMYFVREMLATP</sequence>
<organism evidence="1 2">
    <name type="scientific">Tanacetum coccineum</name>
    <dbReference type="NCBI Taxonomy" id="301880"/>
    <lineage>
        <taxon>Eukaryota</taxon>
        <taxon>Viridiplantae</taxon>
        <taxon>Streptophyta</taxon>
        <taxon>Embryophyta</taxon>
        <taxon>Tracheophyta</taxon>
        <taxon>Spermatophyta</taxon>
        <taxon>Magnoliopsida</taxon>
        <taxon>eudicotyledons</taxon>
        <taxon>Gunneridae</taxon>
        <taxon>Pentapetalae</taxon>
        <taxon>asterids</taxon>
        <taxon>campanulids</taxon>
        <taxon>Asterales</taxon>
        <taxon>Asteraceae</taxon>
        <taxon>Asteroideae</taxon>
        <taxon>Anthemideae</taxon>
        <taxon>Anthemidinae</taxon>
        <taxon>Tanacetum</taxon>
    </lineage>
</organism>
<evidence type="ECO:0000313" key="1">
    <source>
        <dbReference type="EMBL" id="GJT30282.1"/>
    </source>
</evidence>
<accession>A0ABQ5CUV5</accession>
<reference evidence="1" key="2">
    <citation type="submission" date="2022-01" db="EMBL/GenBank/DDBJ databases">
        <authorList>
            <person name="Yamashiro T."/>
            <person name="Shiraishi A."/>
            <person name="Satake H."/>
            <person name="Nakayama K."/>
        </authorList>
    </citation>
    <scope>NUCLEOTIDE SEQUENCE</scope>
</reference>
<dbReference type="Proteomes" id="UP001151760">
    <property type="component" value="Unassembled WGS sequence"/>
</dbReference>
<gene>
    <name evidence="1" type="ORF">Tco_0910557</name>
</gene>
<name>A0ABQ5CUV5_9ASTR</name>
<reference evidence="1" key="1">
    <citation type="journal article" date="2022" name="Int. J. Mol. Sci.">
        <title>Draft Genome of Tanacetum Coccineum: Genomic Comparison of Closely Related Tanacetum-Family Plants.</title>
        <authorList>
            <person name="Yamashiro T."/>
            <person name="Shiraishi A."/>
            <person name="Nakayama K."/>
            <person name="Satake H."/>
        </authorList>
    </citation>
    <scope>NUCLEOTIDE SEQUENCE</scope>
</reference>
<dbReference type="EMBL" id="BQNB010014612">
    <property type="protein sequence ID" value="GJT30282.1"/>
    <property type="molecule type" value="Genomic_DNA"/>
</dbReference>
<proteinExistence type="predicted"/>
<keyword evidence="2" id="KW-1185">Reference proteome</keyword>
<evidence type="ECO:0000313" key="2">
    <source>
        <dbReference type="Proteomes" id="UP001151760"/>
    </source>
</evidence>